<protein>
    <recommendedName>
        <fullName evidence="2">DUF7344 domain-containing protein</fullName>
    </recommendedName>
</protein>
<dbReference type="InterPro" id="IPR055768">
    <property type="entry name" value="DUF7344"/>
</dbReference>
<evidence type="ECO:0000313" key="3">
    <source>
        <dbReference type="EMBL" id="GAA0679234.1"/>
    </source>
</evidence>
<feature type="domain" description="DUF7344" evidence="2">
    <location>
        <begin position="33"/>
        <end position="104"/>
    </location>
</feature>
<dbReference type="SUPFAM" id="SSF46785">
    <property type="entry name" value="Winged helix' DNA-binding domain"/>
    <property type="match status" value="1"/>
</dbReference>
<comment type="caution">
    <text evidence="3">The sequence shown here is derived from an EMBL/GenBank/DDBJ whole genome shotgun (WGS) entry which is preliminary data.</text>
</comment>
<dbReference type="InterPro" id="IPR036388">
    <property type="entry name" value="WH-like_DNA-bd_sf"/>
</dbReference>
<dbReference type="Proteomes" id="UP001500420">
    <property type="component" value="Unassembled WGS sequence"/>
</dbReference>
<dbReference type="Gene3D" id="1.10.10.10">
    <property type="entry name" value="Winged helix-like DNA-binding domain superfamily/Winged helix DNA-binding domain"/>
    <property type="match status" value="1"/>
</dbReference>
<evidence type="ECO:0000259" key="2">
    <source>
        <dbReference type="Pfam" id="PF24035"/>
    </source>
</evidence>
<reference evidence="3 4" key="1">
    <citation type="journal article" date="2019" name="Int. J. Syst. Evol. Microbiol.">
        <title>The Global Catalogue of Microorganisms (GCM) 10K type strain sequencing project: providing services to taxonomists for standard genome sequencing and annotation.</title>
        <authorList>
            <consortium name="The Broad Institute Genomics Platform"/>
            <consortium name="The Broad Institute Genome Sequencing Center for Infectious Disease"/>
            <person name="Wu L."/>
            <person name="Ma J."/>
        </authorList>
    </citation>
    <scope>NUCLEOTIDE SEQUENCE [LARGE SCALE GENOMIC DNA]</scope>
    <source>
        <strain evidence="3 4">JCM 16328</strain>
    </source>
</reference>
<proteinExistence type="predicted"/>
<dbReference type="AlphaFoldDB" id="A0AAV3TC30"/>
<gene>
    <name evidence="3" type="ORF">GCM10009020_29670</name>
</gene>
<dbReference type="InterPro" id="IPR036390">
    <property type="entry name" value="WH_DNA-bd_sf"/>
</dbReference>
<dbReference type="Pfam" id="PF24035">
    <property type="entry name" value="DUF7344"/>
    <property type="match status" value="1"/>
</dbReference>
<feature type="region of interest" description="Disordered" evidence="1">
    <location>
        <begin position="1"/>
        <end position="24"/>
    </location>
</feature>
<organism evidence="3 4">
    <name type="scientific">Natronoarchaeum mannanilyticum</name>
    <dbReference type="NCBI Taxonomy" id="926360"/>
    <lineage>
        <taxon>Archaea</taxon>
        <taxon>Methanobacteriati</taxon>
        <taxon>Methanobacteriota</taxon>
        <taxon>Stenosarchaea group</taxon>
        <taxon>Halobacteria</taxon>
        <taxon>Halobacteriales</taxon>
        <taxon>Natronoarchaeaceae</taxon>
    </lineage>
</organism>
<keyword evidence="4" id="KW-1185">Reference proteome</keyword>
<dbReference type="RefSeq" id="WP_343774837.1">
    <property type="nucleotide sequence ID" value="NZ_BAAADV010000007.1"/>
</dbReference>
<sequence>MSYRPPLGGPGATGEQELGPGEASDIATDEIYATLADQNRRLILRYLQDAMGNAASRHQLAEHISERSSGPQNAEAVAIQLHHIHLPKLMDAGIVEYEAQAGSVQYTPLPTVETHLDYVDESDSR</sequence>
<dbReference type="EMBL" id="BAAADV010000007">
    <property type="protein sequence ID" value="GAA0679234.1"/>
    <property type="molecule type" value="Genomic_DNA"/>
</dbReference>
<evidence type="ECO:0000256" key="1">
    <source>
        <dbReference type="SAM" id="MobiDB-lite"/>
    </source>
</evidence>
<name>A0AAV3TC30_9EURY</name>
<accession>A0AAV3TC30</accession>
<evidence type="ECO:0000313" key="4">
    <source>
        <dbReference type="Proteomes" id="UP001500420"/>
    </source>
</evidence>